<name>A0A915K5F6_ROMCU</name>
<evidence type="ECO:0000313" key="3">
    <source>
        <dbReference type="WBParaSite" id="nRc.2.0.1.t33429-RA"/>
    </source>
</evidence>
<keyword evidence="2" id="KW-1185">Reference proteome</keyword>
<accession>A0A915K5F6</accession>
<dbReference type="AlphaFoldDB" id="A0A915K5F6"/>
<protein>
    <submittedName>
        <fullName evidence="3">Uncharacterized protein</fullName>
    </submittedName>
</protein>
<reference evidence="3" key="1">
    <citation type="submission" date="2022-11" db="UniProtKB">
        <authorList>
            <consortium name="WormBaseParasite"/>
        </authorList>
    </citation>
    <scope>IDENTIFICATION</scope>
</reference>
<dbReference type="Proteomes" id="UP000887565">
    <property type="component" value="Unplaced"/>
</dbReference>
<dbReference type="WBParaSite" id="nRc.2.0.1.t33429-RA">
    <property type="protein sequence ID" value="nRc.2.0.1.t33429-RA"/>
    <property type="gene ID" value="nRc.2.0.1.g33429"/>
</dbReference>
<organism evidence="2 3">
    <name type="scientific">Romanomermis culicivorax</name>
    <name type="common">Nematode worm</name>
    <dbReference type="NCBI Taxonomy" id="13658"/>
    <lineage>
        <taxon>Eukaryota</taxon>
        <taxon>Metazoa</taxon>
        <taxon>Ecdysozoa</taxon>
        <taxon>Nematoda</taxon>
        <taxon>Enoplea</taxon>
        <taxon>Dorylaimia</taxon>
        <taxon>Mermithida</taxon>
        <taxon>Mermithoidea</taxon>
        <taxon>Mermithidae</taxon>
        <taxon>Romanomermis</taxon>
    </lineage>
</organism>
<evidence type="ECO:0000256" key="1">
    <source>
        <dbReference type="SAM" id="MobiDB-lite"/>
    </source>
</evidence>
<feature type="region of interest" description="Disordered" evidence="1">
    <location>
        <begin position="1"/>
        <end position="27"/>
    </location>
</feature>
<proteinExistence type="predicted"/>
<sequence>MEHSSSSDMPVASFTRKTDQKINKRRLHQPVDCGSTLEQKYNNLKCRKLEIKIDETALSLEFANCNEKKLMKMLNHDHYQDFLSQQRIQQISN</sequence>
<evidence type="ECO:0000313" key="2">
    <source>
        <dbReference type="Proteomes" id="UP000887565"/>
    </source>
</evidence>